<evidence type="ECO:0000256" key="11">
    <source>
        <dbReference type="ARBA" id="ARBA00023004"/>
    </source>
</evidence>
<keyword evidence="12" id="KW-0503">Monooxygenase</keyword>
<dbReference type="Pfam" id="PF00067">
    <property type="entry name" value="p450"/>
    <property type="match status" value="1"/>
</dbReference>
<accession>A0A8I6RB89</accession>
<keyword evidence="8" id="KW-0256">Endoplasmic reticulum</keyword>
<dbReference type="InterPro" id="IPR001128">
    <property type="entry name" value="Cyt_P450"/>
</dbReference>
<dbReference type="PANTHER" id="PTHR24300:SF403">
    <property type="entry name" value="CYTOCHROME P450 306A1"/>
    <property type="match status" value="1"/>
</dbReference>
<evidence type="ECO:0000256" key="5">
    <source>
        <dbReference type="ARBA" id="ARBA00010617"/>
    </source>
</evidence>
<evidence type="ECO:0000256" key="3">
    <source>
        <dbReference type="ARBA" id="ARBA00004174"/>
    </source>
</evidence>
<reference evidence="15" key="1">
    <citation type="submission" date="2022-01" db="UniProtKB">
        <authorList>
            <consortium name="EnsemblMetazoa"/>
        </authorList>
    </citation>
    <scope>IDENTIFICATION</scope>
</reference>
<dbReference type="PRINTS" id="PR00463">
    <property type="entry name" value="EP450I"/>
</dbReference>
<organism evidence="15 16">
    <name type="scientific">Cimex lectularius</name>
    <name type="common">Bed bug</name>
    <name type="synonym">Acanthia lectularia</name>
    <dbReference type="NCBI Taxonomy" id="79782"/>
    <lineage>
        <taxon>Eukaryota</taxon>
        <taxon>Metazoa</taxon>
        <taxon>Ecdysozoa</taxon>
        <taxon>Arthropoda</taxon>
        <taxon>Hexapoda</taxon>
        <taxon>Insecta</taxon>
        <taxon>Pterygota</taxon>
        <taxon>Neoptera</taxon>
        <taxon>Paraneoptera</taxon>
        <taxon>Hemiptera</taxon>
        <taxon>Heteroptera</taxon>
        <taxon>Panheteroptera</taxon>
        <taxon>Cimicomorpha</taxon>
        <taxon>Cimicidae</taxon>
        <taxon>Cimex</taxon>
    </lineage>
</organism>
<evidence type="ECO:0000256" key="14">
    <source>
        <dbReference type="PIRSR" id="PIRSR602401-1"/>
    </source>
</evidence>
<dbReference type="SUPFAM" id="SSF48264">
    <property type="entry name" value="Cytochrome P450"/>
    <property type="match status" value="1"/>
</dbReference>
<dbReference type="GO" id="GO:0016712">
    <property type="term" value="F:oxidoreductase activity, acting on paired donors, with incorporation or reduction of molecular oxygen, reduced flavin or flavoprotein as one donor, and incorporation of one atom of oxygen"/>
    <property type="evidence" value="ECO:0007669"/>
    <property type="project" value="TreeGrafter"/>
</dbReference>
<protein>
    <recommendedName>
        <fullName evidence="17">Cytochrome P450</fullName>
    </recommendedName>
</protein>
<dbReference type="AlphaFoldDB" id="A0A8I6RB89"/>
<evidence type="ECO:0000256" key="8">
    <source>
        <dbReference type="ARBA" id="ARBA00022824"/>
    </source>
</evidence>
<feature type="binding site" description="axial binding residue" evidence="14">
    <location>
        <position position="428"/>
    </location>
    <ligand>
        <name>heme</name>
        <dbReference type="ChEBI" id="CHEBI:30413"/>
    </ligand>
    <ligandPart>
        <name>Fe</name>
        <dbReference type="ChEBI" id="CHEBI:18248"/>
    </ligandPart>
</feature>
<dbReference type="GO" id="GO:0005789">
    <property type="term" value="C:endoplasmic reticulum membrane"/>
    <property type="evidence" value="ECO:0007669"/>
    <property type="project" value="UniProtKB-SubCell"/>
</dbReference>
<evidence type="ECO:0000313" key="16">
    <source>
        <dbReference type="Proteomes" id="UP000494040"/>
    </source>
</evidence>
<dbReference type="GO" id="GO:0006805">
    <property type="term" value="P:xenobiotic metabolic process"/>
    <property type="evidence" value="ECO:0007669"/>
    <property type="project" value="TreeGrafter"/>
</dbReference>
<dbReference type="InterPro" id="IPR002401">
    <property type="entry name" value="Cyt_P450_E_grp-I"/>
</dbReference>
<evidence type="ECO:0000256" key="2">
    <source>
        <dbReference type="ARBA" id="ARBA00003690"/>
    </source>
</evidence>
<keyword evidence="10" id="KW-0560">Oxidoreductase</keyword>
<dbReference type="GO" id="GO:0006082">
    <property type="term" value="P:organic acid metabolic process"/>
    <property type="evidence" value="ECO:0007669"/>
    <property type="project" value="TreeGrafter"/>
</dbReference>
<dbReference type="Proteomes" id="UP000494040">
    <property type="component" value="Unassembled WGS sequence"/>
</dbReference>
<dbReference type="OMA" id="LYMAREQ"/>
<name>A0A8I6RB89_CIMLE</name>
<evidence type="ECO:0000256" key="4">
    <source>
        <dbReference type="ARBA" id="ARBA00004406"/>
    </source>
</evidence>
<dbReference type="InterPro" id="IPR050182">
    <property type="entry name" value="Cytochrome_P450_fam2"/>
</dbReference>
<dbReference type="PANTHER" id="PTHR24300">
    <property type="entry name" value="CYTOCHROME P450 508A4-RELATED"/>
    <property type="match status" value="1"/>
</dbReference>
<gene>
    <name evidence="15" type="primary">106661634</name>
</gene>
<dbReference type="GO" id="GO:0008395">
    <property type="term" value="F:steroid hydroxylase activity"/>
    <property type="evidence" value="ECO:0007669"/>
    <property type="project" value="TreeGrafter"/>
</dbReference>
<evidence type="ECO:0000256" key="10">
    <source>
        <dbReference type="ARBA" id="ARBA00023002"/>
    </source>
</evidence>
<comment type="subcellular location">
    <subcellularLocation>
        <location evidence="4">Endoplasmic reticulum membrane</location>
        <topology evidence="4">Peripheral membrane protein</topology>
    </subcellularLocation>
    <subcellularLocation>
        <location evidence="3">Microsome membrane</location>
        <topology evidence="3">Peripheral membrane protein</topology>
    </subcellularLocation>
</comment>
<comment type="cofactor">
    <cofactor evidence="1 14">
        <name>heme</name>
        <dbReference type="ChEBI" id="CHEBI:30413"/>
    </cofactor>
</comment>
<dbReference type="PRINTS" id="PR00385">
    <property type="entry name" value="P450"/>
</dbReference>
<proteinExistence type="inferred from homology"/>
<keyword evidence="16" id="KW-1185">Reference proteome</keyword>
<dbReference type="EnsemblMetazoa" id="XM_014385166.2">
    <property type="protein sequence ID" value="XP_014240652.1"/>
    <property type="gene ID" value="LOC106661634"/>
</dbReference>
<evidence type="ECO:0000256" key="7">
    <source>
        <dbReference type="ARBA" id="ARBA00022723"/>
    </source>
</evidence>
<evidence type="ECO:0000256" key="9">
    <source>
        <dbReference type="ARBA" id="ARBA00022848"/>
    </source>
</evidence>
<dbReference type="KEGG" id="clec:106661634"/>
<evidence type="ECO:0000313" key="15">
    <source>
        <dbReference type="EnsemblMetazoa" id="XP_014240651.1"/>
    </source>
</evidence>
<keyword evidence="7 14" id="KW-0479">Metal-binding</keyword>
<evidence type="ECO:0000256" key="1">
    <source>
        <dbReference type="ARBA" id="ARBA00001971"/>
    </source>
</evidence>
<keyword evidence="9" id="KW-0492">Microsome</keyword>
<keyword evidence="6 14" id="KW-0349">Heme</keyword>
<dbReference type="GO" id="GO:0005506">
    <property type="term" value="F:iron ion binding"/>
    <property type="evidence" value="ECO:0007669"/>
    <property type="project" value="InterPro"/>
</dbReference>
<evidence type="ECO:0000256" key="12">
    <source>
        <dbReference type="ARBA" id="ARBA00023033"/>
    </source>
</evidence>
<dbReference type="FunFam" id="1.10.630.10:FF:000238">
    <property type="entry name" value="Cytochrome P450 2A6"/>
    <property type="match status" value="1"/>
</dbReference>
<evidence type="ECO:0000256" key="13">
    <source>
        <dbReference type="ARBA" id="ARBA00023136"/>
    </source>
</evidence>
<dbReference type="OrthoDB" id="1844152at2759"/>
<dbReference type="EnsemblMetazoa" id="XM_014385165.2">
    <property type="protein sequence ID" value="XP_014240651.1"/>
    <property type="gene ID" value="LOC106661634"/>
</dbReference>
<dbReference type="Gene3D" id="1.10.630.10">
    <property type="entry name" value="Cytochrome P450"/>
    <property type="match status" value="1"/>
</dbReference>
<evidence type="ECO:0008006" key="17">
    <source>
        <dbReference type="Google" id="ProtNLM"/>
    </source>
</evidence>
<dbReference type="InterPro" id="IPR036396">
    <property type="entry name" value="Cyt_P450_sf"/>
</dbReference>
<comment type="function">
    <text evidence="2">May be involved in the metabolism of insect hormones and in the breakdown of synthetic insecticides.</text>
</comment>
<dbReference type="GO" id="GO:0020037">
    <property type="term" value="F:heme binding"/>
    <property type="evidence" value="ECO:0007669"/>
    <property type="project" value="InterPro"/>
</dbReference>
<evidence type="ECO:0000256" key="6">
    <source>
        <dbReference type="ARBA" id="ARBA00022617"/>
    </source>
</evidence>
<dbReference type="EnsemblMetazoa" id="XM_024225572.1">
    <property type="protein sequence ID" value="XP_024081340.1"/>
    <property type="gene ID" value="LOC106661634"/>
</dbReference>
<comment type="similarity">
    <text evidence="5">Belongs to the cytochrome P450 family.</text>
</comment>
<sequence length="492" mass="55796">MDIMVTMAIALLIGYLLYVYSKWKSFPPGPWGLPIVGYLPWIDKDKPYITLTELARRYGPIYSVSMGSVSTVVVSDAQLIKNALSRDVFSARANLYLTHGIMKGYGLIAAEGEKWKEQRRFVSSFLKGLGVVKVGAKRALMEKKILEGVREAVGMLSRLDGKAEDPHNILLHSIGNVINLVVFGKTWAYDDPQWIWLRRLLADGIKLIGIVGPVNFLPFLRWWPGYNRLLRYLKDGKSETHKVYKEISDGSSTDGEHLLANYKAAMANSQGRHFEEKQMFHVLADMFGAGTDTTLSTLRWFLLFMAVNPSIQSRVREELEKALNGRQDPTLEDMENLPYTMACLFETQRIRVITPLGIPHGTWEETDLGGYRIPRGAMIMVLQWAVHMDPEVWDDPESFRPERFIDSEGKVIKNHHNFMPFQCGKRICLGEEMAKMMLFLFGAGILCRFVVRVLEKGDDLQKALEGNMGITFSPESHHLVFQEKTSVQADGT</sequence>
<keyword evidence="13" id="KW-0472">Membrane</keyword>
<keyword evidence="11 14" id="KW-0408">Iron</keyword>